<dbReference type="InterPro" id="IPR052337">
    <property type="entry name" value="SAT4-like"/>
</dbReference>
<name>A0A9P4I4F0_9PEZI</name>
<feature type="transmembrane region" description="Helical" evidence="6">
    <location>
        <begin position="127"/>
        <end position="154"/>
    </location>
</feature>
<evidence type="ECO:0000256" key="6">
    <source>
        <dbReference type="SAM" id="Phobius"/>
    </source>
</evidence>
<dbReference type="PANTHER" id="PTHR33048:SF96">
    <property type="entry name" value="INTEGRAL MEMBRANE PROTEIN"/>
    <property type="match status" value="1"/>
</dbReference>
<sequence>MFSTSPYGYGITIYWFVLITFILIWCALFLRLWVRIGMIKQFGWDDALAILAVASCSWLYICIFVLLRDGLGRHEDTVPLPRLVNLFKTYFIAELGYVAGACFFRLSICAFYLRLTPIRWHVWTIRSIMAITIVVSIMYDLVVLFQCFPIPFFWNRITGATDGTCLNPNVIVAFGYTHNTVSIITDWALTALPIFMLYKANMNTRTKISVLLVLSLGLVTSVAAIVRFTALAGLKAVGDFTHNSTGIAFWSGAELSIGILAACAATYRPLFKSFKITRSGSSGAHEGTAEAQNASRFAQWTSRSRQHPEYILSGAGHDLASLPGSQQYDISSKDTSAGSEIERCSVGSADDEAGIIKQVDYSVVTSRQ</sequence>
<feature type="transmembrane region" description="Helical" evidence="6">
    <location>
        <begin position="246"/>
        <end position="267"/>
    </location>
</feature>
<gene>
    <name evidence="8" type="ORF">K490DRAFT_61368</name>
</gene>
<protein>
    <recommendedName>
        <fullName evidence="7">Rhodopsin domain-containing protein</fullName>
    </recommendedName>
</protein>
<feature type="transmembrane region" description="Helical" evidence="6">
    <location>
        <begin position="87"/>
        <end position="115"/>
    </location>
</feature>
<dbReference type="PANTHER" id="PTHR33048">
    <property type="entry name" value="PTH11-LIKE INTEGRAL MEMBRANE PROTEIN (AFU_ORTHOLOGUE AFUA_5G11245)"/>
    <property type="match status" value="1"/>
</dbReference>
<feature type="transmembrane region" description="Helical" evidence="6">
    <location>
        <begin position="46"/>
        <end position="67"/>
    </location>
</feature>
<evidence type="ECO:0000259" key="7">
    <source>
        <dbReference type="Pfam" id="PF20684"/>
    </source>
</evidence>
<dbReference type="AlphaFoldDB" id="A0A9P4I4F0"/>
<keyword evidence="2 6" id="KW-0812">Transmembrane</keyword>
<feature type="transmembrane region" description="Helical" evidence="6">
    <location>
        <begin position="210"/>
        <end position="234"/>
    </location>
</feature>
<evidence type="ECO:0000313" key="9">
    <source>
        <dbReference type="Proteomes" id="UP000799776"/>
    </source>
</evidence>
<dbReference type="Pfam" id="PF20684">
    <property type="entry name" value="Fung_rhodopsin"/>
    <property type="match status" value="1"/>
</dbReference>
<comment type="subcellular location">
    <subcellularLocation>
        <location evidence="1">Membrane</location>
        <topology evidence="1">Multi-pass membrane protein</topology>
    </subcellularLocation>
</comment>
<dbReference type="InterPro" id="IPR049326">
    <property type="entry name" value="Rhodopsin_dom_fungi"/>
</dbReference>
<dbReference type="GO" id="GO:0016020">
    <property type="term" value="C:membrane"/>
    <property type="evidence" value="ECO:0007669"/>
    <property type="project" value="UniProtKB-SubCell"/>
</dbReference>
<dbReference type="EMBL" id="ML978711">
    <property type="protein sequence ID" value="KAF2091922.1"/>
    <property type="molecule type" value="Genomic_DNA"/>
</dbReference>
<keyword evidence="9" id="KW-1185">Reference proteome</keyword>
<comment type="caution">
    <text evidence="8">The sequence shown here is derived from an EMBL/GenBank/DDBJ whole genome shotgun (WGS) entry which is preliminary data.</text>
</comment>
<dbReference type="OrthoDB" id="4682787at2759"/>
<evidence type="ECO:0000256" key="1">
    <source>
        <dbReference type="ARBA" id="ARBA00004141"/>
    </source>
</evidence>
<accession>A0A9P4I4F0</accession>
<feature type="transmembrane region" description="Helical" evidence="6">
    <location>
        <begin position="174"/>
        <end position="198"/>
    </location>
</feature>
<feature type="domain" description="Rhodopsin" evidence="7">
    <location>
        <begin position="30"/>
        <end position="272"/>
    </location>
</feature>
<evidence type="ECO:0000256" key="2">
    <source>
        <dbReference type="ARBA" id="ARBA00022692"/>
    </source>
</evidence>
<dbReference type="Proteomes" id="UP000799776">
    <property type="component" value="Unassembled WGS sequence"/>
</dbReference>
<organism evidence="8 9">
    <name type="scientific">Saccharata proteae CBS 121410</name>
    <dbReference type="NCBI Taxonomy" id="1314787"/>
    <lineage>
        <taxon>Eukaryota</taxon>
        <taxon>Fungi</taxon>
        <taxon>Dikarya</taxon>
        <taxon>Ascomycota</taxon>
        <taxon>Pezizomycotina</taxon>
        <taxon>Dothideomycetes</taxon>
        <taxon>Dothideomycetes incertae sedis</taxon>
        <taxon>Botryosphaeriales</taxon>
        <taxon>Saccharataceae</taxon>
        <taxon>Saccharata</taxon>
    </lineage>
</organism>
<reference evidence="8" key="1">
    <citation type="journal article" date="2020" name="Stud. Mycol.">
        <title>101 Dothideomycetes genomes: a test case for predicting lifestyles and emergence of pathogens.</title>
        <authorList>
            <person name="Haridas S."/>
            <person name="Albert R."/>
            <person name="Binder M."/>
            <person name="Bloem J."/>
            <person name="Labutti K."/>
            <person name="Salamov A."/>
            <person name="Andreopoulos B."/>
            <person name="Baker S."/>
            <person name="Barry K."/>
            <person name="Bills G."/>
            <person name="Bluhm B."/>
            <person name="Cannon C."/>
            <person name="Castanera R."/>
            <person name="Culley D."/>
            <person name="Daum C."/>
            <person name="Ezra D."/>
            <person name="Gonzalez J."/>
            <person name="Henrissat B."/>
            <person name="Kuo A."/>
            <person name="Liang C."/>
            <person name="Lipzen A."/>
            <person name="Lutzoni F."/>
            <person name="Magnuson J."/>
            <person name="Mondo S."/>
            <person name="Nolan M."/>
            <person name="Ohm R."/>
            <person name="Pangilinan J."/>
            <person name="Park H.-J."/>
            <person name="Ramirez L."/>
            <person name="Alfaro M."/>
            <person name="Sun H."/>
            <person name="Tritt A."/>
            <person name="Yoshinaga Y."/>
            <person name="Zwiers L.-H."/>
            <person name="Turgeon B."/>
            <person name="Goodwin S."/>
            <person name="Spatafora J."/>
            <person name="Crous P."/>
            <person name="Grigoriev I."/>
        </authorList>
    </citation>
    <scope>NUCLEOTIDE SEQUENCE</scope>
    <source>
        <strain evidence="8">CBS 121410</strain>
    </source>
</reference>
<comment type="similarity">
    <text evidence="5">Belongs to the SAT4 family.</text>
</comment>
<keyword evidence="4 6" id="KW-0472">Membrane</keyword>
<feature type="transmembrane region" description="Helical" evidence="6">
    <location>
        <begin position="12"/>
        <end position="34"/>
    </location>
</feature>
<proteinExistence type="inferred from homology"/>
<evidence type="ECO:0000256" key="4">
    <source>
        <dbReference type="ARBA" id="ARBA00023136"/>
    </source>
</evidence>
<evidence type="ECO:0000256" key="5">
    <source>
        <dbReference type="ARBA" id="ARBA00038359"/>
    </source>
</evidence>
<keyword evidence="3 6" id="KW-1133">Transmembrane helix</keyword>
<evidence type="ECO:0000313" key="8">
    <source>
        <dbReference type="EMBL" id="KAF2091922.1"/>
    </source>
</evidence>
<evidence type="ECO:0000256" key="3">
    <source>
        <dbReference type="ARBA" id="ARBA00022989"/>
    </source>
</evidence>